<evidence type="ECO:0008006" key="3">
    <source>
        <dbReference type="Google" id="ProtNLM"/>
    </source>
</evidence>
<dbReference type="RefSeq" id="WP_230575345.1">
    <property type="nucleotide sequence ID" value="NZ_CAKJTI010000011.1"/>
</dbReference>
<dbReference type="CDD" id="cd07812">
    <property type="entry name" value="SRPBCC"/>
    <property type="match status" value="1"/>
</dbReference>
<accession>A0ABN7ZWF5</accession>
<dbReference type="SUPFAM" id="SSF55961">
    <property type="entry name" value="Bet v1-like"/>
    <property type="match status" value="1"/>
</dbReference>
<organism evidence="1 2">
    <name type="scientific">Bacillus rhizoplanae</name>
    <dbReference type="NCBI Taxonomy" id="2880966"/>
    <lineage>
        <taxon>Bacteria</taxon>
        <taxon>Bacillati</taxon>
        <taxon>Bacillota</taxon>
        <taxon>Bacilli</taxon>
        <taxon>Bacillales</taxon>
        <taxon>Bacillaceae</taxon>
        <taxon>Bacillus</taxon>
    </lineage>
</organism>
<keyword evidence="2" id="KW-1185">Reference proteome</keyword>
<reference evidence="1 2" key="1">
    <citation type="submission" date="2021-10" db="EMBL/GenBank/DDBJ databases">
        <authorList>
            <person name="Criscuolo A."/>
        </authorList>
    </citation>
    <scope>NUCLEOTIDE SEQUENCE [LARGE SCALE GENOMIC DNA]</scope>
    <source>
        <strain evidence="2">CIP 111899</strain>
    </source>
</reference>
<comment type="caution">
    <text evidence="1">The sequence shown here is derived from an EMBL/GenBank/DDBJ whole genome shotgun (WGS) entry which is preliminary data.</text>
</comment>
<dbReference type="Proteomes" id="UP000789423">
    <property type="component" value="Unassembled WGS sequence"/>
</dbReference>
<sequence>MKSWTEQIIIHTPIDHVFSYLNGSLTQMQKLMPHVIENTPVKETEAIVGSIYRQKYKEGDEIQGYDVETLDYVNTPEHKKLKIGFTLANMFDITATYELEKTDKDRTLFKYTATNKALTEQAELFMKSATNQVAIDFVNRVKKIAESEYDE</sequence>
<dbReference type="InterPro" id="IPR023393">
    <property type="entry name" value="START-like_dom_sf"/>
</dbReference>
<protein>
    <recommendedName>
        <fullName evidence="3">SRPBCC family protein</fullName>
    </recommendedName>
</protein>
<dbReference type="Gene3D" id="3.30.530.20">
    <property type="match status" value="1"/>
</dbReference>
<dbReference type="EMBL" id="CAKJTI010000011">
    <property type="protein sequence ID" value="CAG9613248.1"/>
    <property type="molecule type" value="Genomic_DNA"/>
</dbReference>
<evidence type="ECO:0000313" key="2">
    <source>
        <dbReference type="Proteomes" id="UP000789423"/>
    </source>
</evidence>
<name>A0ABN7ZWF5_9BACI</name>
<proteinExistence type="predicted"/>
<gene>
    <name evidence="1" type="ORF">BACCIP111899_02462</name>
</gene>
<evidence type="ECO:0000313" key="1">
    <source>
        <dbReference type="EMBL" id="CAG9613248.1"/>
    </source>
</evidence>